<dbReference type="PANTHER" id="PTHR48011">
    <property type="entry name" value="CCR4-NOT TRANSCRIPTIONAL COMPLEX SUBUNIT CAF120-RELATED"/>
    <property type="match status" value="1"/>
</dbReference>
<name>A0A3S5CS65_9PLAT</name>
<organism evidence="2 3">
    <name type="scientific">Protopolystoma xenopodis</name>
    <dbReference type="NCBI Taxonomy" id="117903"/>
    <lineage>
        <taxon>Eukaryota</taxon>
        <taxon>Metazoa</taxon>
        <taxon>Spiralia</taxon>
        <taxon>Lophotrochozoa</taxon>
        <taxon>Platyhelminthes</taxon>
        <taxon>Monogenea</taxon>
        <taxon>Polyopisthocotylea</taxon>
        <taxon>Polystomatidea</taxon>
        <taxon>Polystomatidae</taxon>
        <taxon>Protopolystoma</taxon>
    </lineage>
</organism>
<dbReference type="GO" id="GO:0004672">
    <property type="term" value="F:protein kinase activity"/>
    <property type="evidence" value="ECO:0007669"/>
    <property type="project" value="InterPro"/>
</dbReference>
<proteinExistence type="predicted"/>
<keyword evidence="3" id="KW-1185">Reference proteome</keyword>
<gene>
    <name evidence="2" type="ORF">PXEA_LOCUS37178</name>
</gene>
<evidence type="ECO:0000313" key="3">
    <source>
        <dbReference type="Proteomes" id="UP000784294"/>
    </source>
</evidence>
<comment type="caution">
    <text evidence="2">The sequence shown here is derived from an EMBL/GenBank/DDBJ whole genome shotgun (WGS) entry which is preliminary data.</text>
</comment>
<dbReference type="SUPFAM" id="SSF56112">
    <property type="entry name" value="Protein kinase-like (PK-like)"/>
    <property type="match status" value="1"/>
</dbReference>
<dbReference type="InterPro" id="IPR052751">
    <property type="entry name" value="Plant_MAPKKK"/>
</dbReference>
<dbReference type="EMBL" id="CAAALY010284620">
    <property type="protein sequence ID" value="VEL43738.1"/>
    <property type="molecule type" value="Genomic_DNA"/>
</dbReference>
<reference evidence="2" key="1">
    <citation type="submission" date="2018-11" db="EMBL/GenBank/DDBJ databases">
        <authorList>
            <consortium name="Pathogen Informatics"/>
        </authorList>
    </citation>
    <scope>NUCLEOTIDE SEQUENCE</scope>
</reference>
<accession>A0A3S5CS65</accession>
<dbReference type="PROSITE" id="PS50011">
    <property type="entry name" value="PROTEIN_KINASE_DOM"/>
    <property type="match status" value="1"/>
</dbReference>
<dbReference type="GO" id="GO:0005524">
    <property type="term" value="F:ATP binding"/>
    <property type="evidence" value="ECO:0007669"/>
    <property type="project" value="InterPro"/>
</dbReference>
<dbReference type="OrthoDB" id="275301at2759"/>
<dbReference type="InterPro" id="IPR000719">
    <property type="entry name" value="Prot_kinase_dom"/>
</dbReference>
<dbReference type="Pfam" id="PF00069">
    <property type="entry name" value="Pkinase"/>
    <property type="match status" value="1"/>
</dbReference>
<protein>
    <recommendedName>
        <fullName evidence="1">Protein kinase domain-containing protein</fullName>
    </recommendedName>
</protein>
<sequence>MDPQIYFRASQVLRGENYGRACDVWSVGCCLLEMLTGKPPWNDSYATNSLALLYEVRMMSLHPDHFATYCPNSTVQIHKMCSL</sequence>
<evidence type="ECO:0000259" key="1">
    <source>
        <dbReference type="PROSITE" id="PS50011"/>
    </source>
</evidence>
<dbReference type="InterPro" id="IPR011009">
    <property type="entry name" value="Kinase-like_dom_sf"/>
</dbReference>
<dbReference type="PANTHER" id="PTHR48011:SF4">
    <property type="entry name" value="MITOGEN-ACTIVATED PROTEIN KINASE KINASE KINASE 19"/>
    <property type="match status" value="1"/>
</dbReference>
<dbReference type="Proteomes" id="UP000784294">
    <property type="component" value="Unassembled WGS sequence"/>
</dbReference>
<feature type="domain" description="Protein kinase" evidence="1">
    <location>
        <begin position="1"/>
        <end position="83"/>
    </location>
</feature>
<evidence type="ECO:0000313" key="2">
    <source>
        <dbReference type="EMBL" id="VEL43738.1"/>
    </source>
</evidence>
<dbReference type="Gene3D" id="1.10.510.10">
    <property type="entry name" value="Transferase(Phosphotransferase) domain 1"/>
    <property type="match status" value="1"/>
</dbReference>
<dbReference type="GO" id="GO:0007165">
    <property type="term" value="P:signal transduction"/>
    <property type="evidence" value="ECO:0007669"/>
    <property type="project" value="TreeGrafter"/>
</dbReference>
<dbReference type="AlphaFoldDB" id="A0A3S5CS65"/>